<dbReference type="PANTHER" id="PTHR43857:SF1">
    <property type="entry name" value="YJGH FAMILY PROTEIN"/>
    <property type="match status" value="1"/>
</dbReference>
<protein>
    <submittedName>
        <fullName evidence="1">Enamine deaminase RidA</fullName>
    </submittedName>
</protein>
<dbReference type="Gene3D" id="3.30.1330.40">
    <property type="entry name" value="RutC-like"/>
    <property type="match status" value="1"/>
</dbReference>
<dbReference type="Pfam" id="PF01042">
    <property type="entry name" value="Ribonuc_L-PSP"/>
    <property type="match status" value="1"/>
</dbReference>
<proteinExistence type="predicted"/>
<gene>
    <name evidence="1" type="ORF">GCM10011273_26150</name>
</gene>
<dbReference type="AlphaFoldDB" id="A0A918UVZ5"/>
<reference evidence="1" key="2">
    <citation type="submission" date="2020-09" db="EMBL/GenBank/DDBJ databases">
        <authorList>
            <person name="Sun Q."/>
            <person name="Kim S."/>
        </authorList>
    </citation>
    <scope>NUCLEOTIDE SEQUENCE</scope>
    <source>
        <strain evidence="1">KCTC 32296</strain>
    </source>
</reference>
<reference evidence="1" key="1">
    <citation type="journal article" date="2014" name="Int. J. Syst. Evol. Microbiol.">
        <title>Complete genome sequence of Corynebacterium casei LMG S-19264T (=DSM 44701T), isolated from a smear-ripened cheese.</title>
        <authorList>
            <consortium name="US DOE Joint Genome Institute (JGI-PGF)"/>
            <person name="Walter F."/>
            <person name="Albersmeier A."/>
            <person name="Kalinowski J."/>
            <person name="Ruckert C."/>
        </authorList>
    </citation>
    <scope>NUCLEOTIDE SEQUENCE</scope>
    <source>
        <strain evidence="1">KCTC 32296</strain>
    </source>
</reference>
<dbReference type="SUPFAM" id="SSF55298">
    <property type="entry name" value="YjgF-like"/>
    <property type="match status" value="1"/>
</dbReference>
<dbReference type="Proteomes" id="UP000662572">
    <property type="component" value="Unassembled WGS sequence"/>
</dbReference>
<dbReference type="RefSeq" id="WP_189487288.1">
    <property type="nucleotide sequence ID" value="NZ_BMZB01000003.1"/>
</dbReference>
<evidence type="ECO:0000313" key="2">
    <source>
        <dbReference type="Proteomes" id="UP000662572"/>
    </source>
</evidence>
<dbReference type="CDD" id="cd00448">
    <property type="entry name" value="YjgF_YER057c_UK114_family"/>
    <property type="match status" value="1"/>
</dbReference>
<comment type="caution">
    <text evidence="1">The sequence shown here is derived from an EMBL/GenBank/DDBJ whole genome shotgun (WGS) entry which is preliminary data.</text>
</comment>
<sequence length="123" mass="13345">MKKTPINPTGTGWAQTNRVENAQTLVFVSGQGPVDAAGNVPEDTAEQIRLAWGNVETQLKDAGLSLANLTKVTTYLTDRAYIPEMISVRKDVLGLEIAPTMTLALCGLYDERWKVEIEAIAVA</sequence>
<dbReference type="EMBL" id="BMZB01000003">
    <property type="protein sequence ID" value="GGZ38349.1"/>
    <property type="molecule type" value="Genomic_DNA"/>
</dbReference>
<dbReference type="InterPro" id="IPR006175">
    <property type="entry name" value="YjgF/YER057c/UK114"/>
</dbReference>
<evidence type="ECO:0000313" key="1">
    <source>
        <dbReference type="EMBL" id="GGZ38349.1"/>
    </source>
</evidence>
<keyword evidence="2" id="KW-1185">Reference proteome</keyword>
<name>A0A918UVZ5_9CAUL</name>
<organism evidence="1 2">
    <name type="scientific">Asticcacaulis endophyticus</name>
    <dbReference type="NCBI Taxonomy" id="1395890"/>
    <lineage>
        <taxon>Bacteria</taxon>
        <taxon>Pseudomonadati</taxon>
        <taxon>Pseudomonadota</taxon>
        <taxon>Alphaproteobacteria</taxon>
        <taxon>Caulobacterales</taxon>
        <taxon>Caulobacteraceae</taxon>
        <taxon>Asticcacaulis</taxon>
    </lineage>
</organism>
<accession>A0A918UVZ5</accession>
<dbReference type="InterPro" id="IPR035959">
    <property type="entry name" value="RutC-like_sf"/>
</dbReference>
<dbReference type="PANTHER" id="PTHR43857">
    <property type="entry name" value="BLR7761 PROTEIN"/>
    <property type="match status" value="1"/>
</dbReference>